<protein>
    <submittedName>
        <fullName evidence="2">Uncharacterized protein</fullName>
    </submittedName>
</protein>
<reference evidence="2" key="1">
    <citation type="submission" date="2020-06" db="EMBL/GenBank/DDBJ databases">
        <authorList>
            <consortium name="Plant Systems Biology data submission"/>
        </authorList>
    </citation>
    <scope>NUCLEOTIDE SEQUENCE</scope>
    <source>
        <strain evidence="2">D6</strain>
    </source>
</reference>
<dbReference type="EMBL" id="CAICTM010000504">
    <property type="protein sequence ID" value="CAB9511829.1"/>
    <property type="molecule type" value="Genomic_DNA"/>
</dbReference>
<feature type="compositionally biased region" description="Polar residues" evidence="1">
    <location>
        <begin position="595"/>
        <end position="604"/>
    </location>
</feature>
<feature type="compositionally biased region" description="Polar residues" evidence="1">
    <location>
        <begin position="361"/>
        <end position="373"/>
    </location>
</feature>
<evidence type="ECO:0000313" key="3">
    <source>
        <dbReference type="Proteomes" id="UP001153069"/>
    </source>
</evidence>
<gene>
    <name evidence="2" type="ORF">SEMRO_505_G156180.1</name>
</gene>
<organism evidence="2 3">
    <name type="scientific">Seminavis robusta</name>
    <dbReference type="NCBI Taxonomy" id="568900"/>
    <lineage>
        <taxon>Eukaryota</taxon>
        <taxon>Sar</taxon>
        <taxon>Stramenopiles</taxon>
        <taxon>Ochrophyta</taxon>
        <taxon>Bacillariophyta</taxon>
        <taxon>Bacillariophyceae</taxon>
        <taxon>Bacillariophycidae</taxon>
        <taxon>Naviculales</taxon>
        <taxon>Naviculaceae</taxon>
        <taxon>Seminavis</taxon>
    </lineage>
</organism>
<feature type="region of interest" description="Disordered" evidence="1">
    <location>
        <begin position="57"/>
        <end position="81"/>
    </location>
</feature>
<feature type="compositionally biased region" description="Low complexity" evidence="1">
    <location>
        <begin position="480"/>
        <end position="503"/>
    </location>
</feature>
<feature type="region of interest" description="Disordered" evidence="1">
    <location>
        <begin position="568"/>
        <end position="643"/>
    </location>
</feature>
<evidence type="ECO:0000256" key="1">
    <source>
        <dbReference type="SAM" id="MobiDB-lite"/>
    </source>
</evidence>
<keyword evidence="3" id="KW-1185">Reference proteome</keyword>
<sequence>MPDDDGFATPIQVKIDPFSIVLSPTNNARPLSLVDTEIILGILEDLITDYARTHYHGDEQYNEPDDTTTTTTTTTSRNTPKESDVQFKYAILGLVSIPTHPEEHVKYRETTALDFSGGIAYFSTKNAESGGVVEVPSSAEMELLVALALSEENDLVKALQVNFPYVTKATLQWQGELELINTESMSENENNPNENEKDIETQETALIMGPNVVPNSAQQQQQPATNTSSFKNSTLLIVLVCTVGATLVVGTLVVVKNRRQSVELWRSGQDKTAVNNIALDKPEDDDCNILSNGVEEDDDSEMGAGGGNKTKSQSLHLRDSLRDCSRLLMTTTTAATEEPQESLATNIIVNNGNHSDEERGSGTTSGATTLNRSGSRRAARTINDTVDLSVNVSNFSSSFIGDIVQDQSYAGRQRRDVDSSNRSSNQGFDDDDEDALTCPSDFEGNAFVEPNLIPVAHIDLDSDFTHDNVPNPLTPPSQVASTRSQSHQSASAQSSSMFSSSLSFLYPQPPPPPPTRATQQESAPQDPHADQEPNPQEGFVLSRLMSGKTGSILPMASWGLSYFGGAAQEEDDPNIDSDALAASDTKVKPSPAKTHATTDASKGWSSEGEGYKTDDDNFTLDKAWDPDDNSMNSSQNETDVFSGIEDDEVRLLKSTMLHSDAR</sequence>
<feature type="region of interest" description="Disordered" evidence="1">
    <location>
        <begin position="409"/>
        <end position="442"/>
    </location>
</feature>
<feature type="compositionally biased region" description="Polar residues" evidence="1">
    <location>
        <begin position="629"/>
        <end position="639"/>
    </location>
</feature>
<proteinExistence type="predicted"/>
<name>A0A9N8E317_9STRA</name>
<feature type="region of interest" description="Disordered" evidence="1">
    <location>
        <begin position="293"/>
        <end position="316"/>
    </location>
</feature>
<feature type="region of interest" description="Disordered" evidence="1">
    <location>
        <begin position="463"/>
        <end position="536"/>
    </location>
</feature>
<dbReference type="AlphaFoldDB" id="A0A9N8E317"/>
<comment type="caution">
    <text evidence="2">The sequence shown here is derived from an EMBL/GenBank/DDBJ whole genome shotgun (WGS) entry which is preliminary data.</text>
</comment>
<feature type="region of interest" description="Disordered" evidence="1">
    <location>
        <begin position="351"/>
        <end position="377"/>
    </location>
</feature>
<dbReference type="Proteomes" id="UP001153069">
    <property type="component" value="Unassembled WGS sequence"/>
</dbReference>
<accession>A0A9N8E317</accession>
<evidence type="ECO:0000313" key="2">
    <source>
        <dbReference type="EMBL" id="CAB9511829.1"/>
    </source>
</evidence>